<reference evidence="3 4" key="1">
    <citation type="submission" date="2024-04" db="EMBL/GenBank/DDBJ databases">
        <title>Novel species of the genus Ideonella isolated from streams.</title>
        <authorList>
            <person name="Lu H."/>
        </authorList>
    </citation>
    <scope>NUCLEOTIDE SEQUENCE [LARGE SCALE GENOMIC DNA]</scope>
    <source>
        <strain evidence="3 4">BYS139W</strain>
    </source>
</reference>
<dbReference type="RefSeq" id="WP_341372510.1">
    <property type="nucleotide sequence ID" value="NZ_JBBUTF010000002.1"/>
</dbReference>
<keyword evidence="4" id="KW-1185">Reference proteome</keyword>
<organism evidence="3 4">
    <name type="scientific">Pseudaquabacterium rugosum</name>
    <dbReference type="NCBI Taxonomy" id="2984194"/>
    <lineage>
        <taxon>Bacteria</taxon>
        <taxon>Pseudomonadati</taxon>
        <taxon>Pseudomonadota</taxon>
        <taxon>Betaproteobacteria</taxon>
        <taxon>Burkholderiales</taxon>
        <taxon>Sphaerotilaceae</taxon>
        <taxon>Pseudaquabacterium</taxon>
    </lineage>
</organism>
<dbReference type="Proteomes" id="UP001368500">
    <property type="component" value="Unassembled WGS sequence"/>
</dbReference>
<keyword evidence="2" id="KW-1133">Transmembrane helix</keyword>
<accession>A0ABU9B6U6</accession>
<feature type="region of interest" description="Disordered" evidence="1">
    <location>
        <begin position="175"/>
        <end position="197"/>
    </location>
</feature>
<proteinExistence type="predicted"/>
<comment type="caution">
    <text evidence="3">The sequence shown here is derived from an EMBL/GenBank/DDBJ whole genome shotgun (WGS) entry which is preliminary data.</text>
</comment>
<evidence type="ECO:0000313" key="4">
    <source>
        <dbReference type="Proteomes" id="UP001368500"/>
    </source>
</evidence>
<feature type="transmembrane region" description="Helical" evidence="2">
    <location>
        <begin position="50"/>
        <end position="69"/>
    </location>
</feature>
<evidence type="ECO:0000256" key="2">
    <source>
        <dbReference type="SAM" id="Phobius"/>
    </source>
</evidence>
<dbReference type="Pfam" id="PF10003">
    <property type="entry name" value="DUF2244"/>
    <property type="match status" value="1"/>
</dbReference>
<keyword evidence="2" id="KW-0472">Membrane</keyword>
<dbReference type="EMBL" id="JBBUTF010000002">
    <property type="protein sequence ID" value="MEK8024737.1"/>
    <property type="molecule type" value="Genomic_DNA"/>
</dbReference>
<name>A0ABU9B6U6_9BURK</name>
<dbReference type="InterPro" id="IPR019253">
    <property type="entry name" value="DUF2244_TM"/>
</dbReference>
<sequence length="197" mass="21539">MVISCASSPWPAPAVRPQGGPWHFAQRSGEAAAWHFELRRNVSLTPRQMLRAYALLCGVALAVAAGFWWQGVGLVLLFTGLELLAVGIALLLAARHAGDREIITLDPSRLHVEQRVGPGVERTDFRTAWVRVEPSAGDGSLVELSGEGLRVRIGRHLRPELRVTLAHELRQALHQVRGTPQPMQPPPAADDPSRQRG</sequence>
<evidence type="ECO:0000313" key="3">
    <source>
        <dbReference type="EMBL" id="MEK8024737.1"/>
    </source>
</evidence>
<keyword evidence="2" id="KW-0812">Transmembrane</keyword>
<evidence type="ECO:0000256" key="1">
    <source>
        <dbReference type="SAM" id="MobiDB-lite"/>
    </source>
</evidence>
<protein>
    <submittedName>
        <fullName evidence="3">DUF2244 domain-containing protein</fullName>
    </submittedName>
</protein>
<feature type="transmembrane region" description="Helical" evidence="2">
    <location>
        <begin position="75"/>
        <end position="94"/>
    </location>
</feature>
<gene>
    <name evidence="3" type="ORF">AACH11_01985</name>
</gene>